<sequence length="220" mass="23451">MRHPLLTLWRHHLRVLMFETGGLPPELGGSAATLWREPGYSGLQRRRFGRPDEAAQWLQFWRGDPAALADLRWVAQRLGTSTARQAALRPDDIFALLGEALWRGGLVVAESAFGQVPAGRLTLAPASAGGMSSALSNLPSLGAMPSIPVLPPLLPALEDLQVEGAGVLPEVKESIAQMKTGIDQIASASTSLTPAPDKVPEIQGTLKERSAAVRSTLDSL</sequence>
<dbReference type="AlphaFoldDB" id="A0A7C9TM81"/>
<dbReference type="RefSeq" id="WP_163459056.1">
    <property type="nucleotide sequence ID" value="NZ_JAAGOH010000026.1"/>
</dbReference>
<evidence type="ECO:0000313" key="2">
    <source>
        <dbReference type="Proteomes" id="UP000484255"/>
    </source>
</evidence>
<dbReference type="Proteomes" id="UP000484255">
    <property type="component" value="Unassembled WGS sequence"/>
</dbReference>
<reference evidence="1 2" key="1">
    <citation type="submission" date="2020-02" db="EMBL/GenBank/DDBJ databases">
        <title>Ideonella bacterium strain TBM-1.</title>
        <authorList>
            <person name="Chen W.-M."/>
        </authorList>
    </citation>
    <scope>NUCLEOTIDE SEQUENCE [LARGE SCALE GENOMIC DNA]</scope>
    <source>
        <strain evidence="1 2">TBM-1</strain>
    </source>
</reference>
<proteinExistence type="predicted"/>
<name>A0A7C9TM81_9BURK</name>
<gene>
    <name evidence="1" type="ORF">G3A44_17565</name>
</gene>
<comment type="caution">
    <text evidence="1">The sequence shown here is derived from an EMBL/GenBank/DDBJ whole genome shotgun (WGS) entry which is preliminary data.</text>
</comment>
<accession>A0A7C9TM81</accession>
<dbReference type="EMBL" id="JAAGOH010000026">
    <property type="protein sequence ID" value="NDY93004.1"/>
    <property type="molecule type" value="Genomic_DNA"/>
</dbReference>
<organism evidence="1 2">
    <name type="scientific">Ideonella livida</name>
    <dbReference type="NCBI Taxonomy" id="2707176"/>
    <lineage>
        <taxon>Bacteria</taxon>
        <taxon>Pseudomonadati</taxon>
        <taxon>Pseudomonadota</taxon>
        <taxon>Betaproteobacteria</taxon>
        <taxon>Burkholderiales</taxon>
        <taxon>Sphaerotilaceae</taxon>
        <taxon>Ideonella</taxon>
    </lineage>
</organism>
<keyword evidence="2" id="KW-1185">Reference proteome</keyword>
<evidence type="ECO:0000313" key="1">
    <source>
        <dbReference type="EMBL" id="NDY93004.1"/>
    </source>
</evidence>
<protein>
    <submittedName>
        <fullName evidence="1">Uncharacterized protein</fullName>
    </submittedName>
</protein>